<protein>
    <submittedName>
        <fullName evidence="4">Alpha/beta hydrolase family esterase</fullName>
    </submittedName>
</protein>
<evidence type="ECO:0000313" key="5">
    <source>
        <dbReference type="Proteomes" id="UP001595593"/>
    </source>
</evidence>
<organism evidence="4 5">
    <name type="scientific">Teichococcus globiformis</name>
    <dbReference type="NCBI Taxonomy" id="2307229"/>
    <lineage>
        <taxon>Bacteria</taxon>
        <taxon>Pseudomonadati</taxon>
        <taxon>Pseudomonadota</taxon>
        <taxon>Alphaproteobacteria</taxon>
        <taxon>Acetobacterales</taxon>
        <taxon>Roseomonadaceae</taxon>
        <taxon>Roseomonas</taxon>
    </lineage>
</organism>
<dbReference type="Proteomes" id="UP001595593">
    <property type="component" value="Unassembled WGS sequence"/>
</dbReference>
<dbReference type="SUPFAM" id="SSF53474">
    <property type="entry name" value="alpha/beta-Hydrolases"/>
    <property type="match status" value="1"/>
</dbReference>
<reference evidence="5" key="1">
    <citation type="journal article" date="2019" name="Int. J. Syst. Evol. Microbiol.">
        <title>The Global Catalogue of Microorganisms (GCM) 10K type strain sequencing project: providing services to taxonomists for standard genome sequencing and annotation.</title>
        <authorList>
            <consortium name="The Broad Institute Genomics Platform"/>
            <consortium name="The Broad Institute Genome Sequencing Center for Infectious Disease"/>
            <person name="Wu L."/>
            <person name="Ma J."/>
        </authorList>
    </citation>
    <scope>NUCLEOTIDE SEQUENCE [LARGE SCALE GENOMIC DNA]</scope>
    <source>
        <strain evidence="5">KCTC 52094</strain>
    </source>
</reference>
<sequence>MKTVPVAVPAHVLEATRLTQQGRLAEALRLLQGQARNEVAGAASNIPYAAPSVPTDGRNLRTFDVDTETGTVAEAVPPLSTDQWRKIGAGLRPTLSVPDRGPSTPPVLRNLLNRLKPDLSDLGRRSGAGNPSMHTAVPLPDGASFTMRSFSCSAGTRDYKLYIPGSYQGKPVPLVIMLHGCTQSPDDFAAGTRMNTLAEEQGFLVGYPAQSASANVQKCWNWFSPGDQERDRGEPALIAGITRQIMRDHAVDPARVYVAGLSAGGAAAAIMGEVYPDLFAAVGVHSGLACGIARDMPSAFAAMRGDGVASAGHNAGTVAEAQRRRVVSTIVFHADRDRTVHPVNGDQVVARAAARAGNLRMTVEHGEVAGGRAYSRTLHSGQDGETVLEQWVVHGGGHAWAGGSQDGSYTDPKGPDASREMLRFFRDHPLRSPVA</sequence>
<dbReference type="Gene3D" id="3.40.50.1820">
    <property type="entry name" value="alpha/beta hydrolase"/>
    <property type="match status" value="1"/>
</dbReference>
<feature type="region of interest" description="Disordered" evidence="3">
    <location>
        <begin position="120"/>
        <end position="139"/>
    </location>
</feature>
<dbReference type="EMBL" id="JBHRTN010000009">
    <property type="protein sequence ID" value="MFC3125567.1"/>
    <property type="molecule type" value="Genomic_DNA"/>
</dbReference>
<keyword evidence="5" id="KW-1185">Reference proteome</keyword>
<comment type="caution">
    <text evidence="4">The sequence shown here is derived from an EMBL/GenBank/DDBJ whole genome shotgun (WGS) entry which is preliminary data.</text>
</comment>
<dbReference type="PANTHER" id="PTHR43037:SF1">
    <property type="entry name" value="BLL1128 PROTEIN"/>
    <property type="match status" value="1"/>
</dbReference>
<dbReference type="InterPro" id="IPR050955">
    <property type="entry name" value="Plant_Biomass_Hydrol_Est"/>
</dbReference>
<gene>
    <name evidence="4" type="ORF">ACFOD4_10875</name>
</gene>
<keyword evidence="1" id="KW-0732">Signal</keyword>
<evidence type="ECO:0000313" key="4">
    <source>
        <dbReference type="EMBL" id="MFC3125567.1"/>
    </source>
</evidence>
<dbReference type="Pfam" id="PF10503">
    <property type="entry name" value="Esterase_PHB"/>
    <property type="match status" value="1"/>
</dbReference>
<dbReference type="PANTHER" id="PTHR43037">
    <property type="entry name" value="UNNAMED PRODUCT-RELATED"/>
    <property type="match status" value="1"/>
</dbReference>
<dbReference type="InterPro" id="IPR029058">
    <property type="entry name" value="AB_hydrolase_fold"/>
</dbReference>
<dbReference type="NCBIfam" id="TIGR01840">
    <property type="entry name" value="esterase_phb"/>
    <property type="match status" value="1"/>
</dbReference>
<keyword evidence="2 4" id="KW-0378">Hydrolase</keyword>
<dbReference type="RefSeq" id="WP_379596349.1">
    <property type="nucleotide sequence ID" value="NZ_JBHRTN010000009.1"/>
</dbReference>
<evidence type="ECO:0000256" key="1">
    <source>
        <dbReference type="ARBA" id="ARBA00022729"/>
    </source>
</evidence>
<name>A0ABV7FYS1_9PROT</name>
<dbReference type="InterPro" id="IPR010126">
    <property type="entry name" value="Esterase_phb"/>
</dbReference>
<dbReference type="GO" id="GO:0016787">
    <property type="term" value="F:hydrolase activity"/>
    <property type="evidence" value="ECO:0007669"/>
    <property type="project" value="UniProtKB-KW"/>
</dbReference>
<proteinExistence type="predicted"/>
<accession>A0ABV7FYS1</accession>
<evidence type="ECO:0000256" key="3">
    <source>
        <dbReference type="SAM" id="MobiDB-lite"/>
    </source>
</evidence>
<evidence type="ECO:0000256" key="2">
    <source>
        <dbReference type="ARBA" id="ARBA00022801"/>
    </source>
</evidence>